<dbReference type="GO" id="GO:0022857">
    <property type="term" value="F:transmembrane transporter activity"/>
    <property type="evidence" value="ECO:0007669"/>
    <property type="project" value="InterPro"/>
</dbReference>
<reference evidence="2 3" key="1">
    <citation type="submission" date="2018-05" db="EMBL/GenBank/DDBJ databases">
        <title>Lactobacillus sanfranciscensis Ah4 draft denome sequence.</title>
        <authorList>
            <person name="Zhang G."/>
        </authorList>
    </citation>
    <scope>NUCLEOTIDE SEQUENCE [LARGE SCALE GENOMIC DNA]</scope>
    <source>
        <strain evidence="2 3">Ah4</strain>
    </source>
</reference>
<dbReference type="GeneID" id="93160057"/>
<feature type="transmembrane region" description="Helical" evidence="1">
    <location>
        <begin position="106"/>
        <end position="125"/>
    </location>
</feature>
<dbReference type="Proteomes" id="UP000313312">
    <property type="component" value="Unassembled WGS sequence"/>
</dbReference>
<feature type="transmembrane region" description="Helical" evidence="1">
    <location>
        <begin position="42"/>
        <end position="68"/>
    </location>
</feature>
<keyword evidence="1" id="KW-0812">Transmembrane</keyword>
<feature type="transmembrane region" description="Helical" evidence="1">
    <location>
        <begin position="146"/>
        <end position="164"/>
    </location>
</feature>
<dbReference type="NCBIfam" id="TIGR04518">
    <property type="entry name" value="ECF_S_folT_fam"/>
    <property type="match status" value="1"/>
</dbReference>
<name>A0A5C4THA9_FRUSA</name>
<protein>
    <submittedName>
        <fullName evidence="2">Folate family ECF transporter S component</fullName>
    </submittedName>
</protein>
<evidence type="ECO:0000313" key="2">
    <source>
        <dbReference type="EMBL" id="TNK89800.1"/>
    </source>
</evidence>
<feature type="transmembrane region" description="Helical" evidence="1">
    <location>
        <begin position="12"/>
        <end position="30"/>
    </location>
</feature>
<keyword evidence="1" id="KW-0472">Membrane</keyword>
<dbReference type="AlphaFoldDB" id="A0A5C4THA9"/>
<dbReference type="InterPro" id="IPR030949">
    <property type="entry name" value="ECF_S_folate_fam"/>
</dbReference>
<feature type="transmembrane region" description="Helical" evidence="1">
    <location>
        <begin position="80"/>
        <end position="100"/>
    </location>
</feature>
<proteinExistence type="predicted"/>
<organism evidence="2 3">
    <name type="scientific">Fructilactobacillus sanfranciscensis</name>
    <name type="common">Lactobacillus sanfranciscensis</name>
    <dbReference type="NCBI Taxonomy" id="1625"/>
    <lineage>
        <taxon>Bacteria</taxon>
        <taxon>Bacillati</taxon>
        <taxon>Bacillota</taxon>
        <taxon>Bacilli</taxon>
        <taxon>Lactobacillales</taxon>
        <taxon>Lactobacillaceae</taxon>
        <taxon>Fructilactobacillus</taxon>
    </lineage>
</organism>
<dbReference type="RefSeq" id="WP_056958784.1">
    <property type="nucleotide sequence ID" value="NZ_BAAAXT010000004.1"/>
</dbReference>
<gene>
    <name evidence="2" type="ORF">DID87_06815</name>
</gene>
<dbReference type="Gene3D" id="1.10.1760.20">
    <property type="match status" value="1"/>
</dbReference>
<comment type="caution">
    <text evidence="2">The sequence shown here is derived from an EMBL/GenBank/DDBJ whole genome shotgun (WGS) entry which is preliminary data.</text>
</comment>
<sequence length="178" mass="20144">MESFKKWGLRPLSLKGISYLAILMAIQIVLSRLVVGNANVQFGFAFITAALIGRWYGPFWSVGIAIIVDFISTMISGQAYFIGFALSAVVAALIYSFAFFQHPKIGLVRIIVVVLLITVVINIFMNSYWVSILAHTNFWYFLPMRLVKNCISAPLQIGILYWILNNKTINRMEPQVFK</sequence>
<accession>A0A5C4THA9</accession>
<dbReference type="Pfam" id="PF12822">
    <property type="entry name" value="ECF_trnsprt"/>
    <property type="match status" value="1"/>
</dbReference>
<keyword evidence="1" id="KW-1133">Transmembrane helix</keyword>
<evidence type="ECO:0000256" key="1">
    <source>
        <dbReference type="SAM" id="Phobius"/>
    </source>
</evidence>
<dbReference type="InterPro" id="IPR024529">
    <property type="entry name" value="ECF_trnsprt_substrate-spec"/>
</dbReference>
<evidence type="ECO:0000313" key="3">
    <source>
        <dbReference type="Proteomes" id="UP000313312"/>
    </source>
</evidence>
<dbReference type="EMBL" id="QFCR01000038">
    <property type="protein sequence ID" value="TNK89800.1"/>
    <property type="molecule type" value="Genomic_DNA"/>
</dbReference>